<accession>A0ABQ8UWB7</accession>
<evidence type="ECO:0000259" key="14">
    <source>
        <dbReference type="SMART" id="SM00479"/>
    </source>
</evidence>
<dbReference type="SUPFAM" id="SSF48371">
    <property type="entry name" value="ARM repeat"/>
    <property type="match status" value="1"/>
</dbReference>
<evidence type="ECO:0000256" key="2">
    <source>
        <dbReference type="ARBA" id="ARBA00010489"/>
    </source>
</evidence>
<evidence type="ECO:0000256" key="3">
    <source>
        <dbReference type="ARBA" id="ARBA00016937"/>
    </source>
</evidence>
<evidence type="ECO:0000256" key="8">
    <source>
        <dbReference type="ARBA" id="ARBA00023242"/>
    </source>
</evidence>
<evidence type="ECO:0000256" key="1">
    <source>
        <dbReference type="ARBA" id="ARBA00004123"/>
    </source>
</evidence>
<reference evidence="15" key="1">
    <citation type="journal article" date="2022" name="bioRxiv">
        <title>Genomics of Preaxostyla Flagellates Illuminates Evolutionary Transitions and the Path Towards Mitochondrial Loss.</title>
        <authorList>
            <person name="Novak L.V.F."/>
            <person name="Treitli S.C."/>
            <person name="Pyrih J."/>
            <person name="Halakuc P."/>
            <person name="Pipaliya S.V."/>
            <person name="Vacek V."/>
            <person name="Brzon O."/>
            <person name="Soukal P."/>
            <person name="Eme L."/>
            <person name="Dacks J.B."/>
            <person name="Karnkowska A."/>
            <person name="Elias M."/>
            <person name="Hampl V."/>
        </authorList>
    </citation>
    <scope>NUCLEOTIDE SEQUENCE</scope>
    <source>
        <strain evidence="15">RCP-MX</strain>
    </source>
</reference>
<dbReference type="InterPro" id="IPR016024">
    <property type="entry name" value="ARM-type_fold"/>
</dbReference>
<evidence type="ECO:0000313" key="15">
    <source>
        <dbReference type="EMBL" id="KAJ4462877.1"/>
    </source>
</evidence>
<dbReference type="CDD" id="cd06144">
    <property type="entry name" value="REX4_like"/>
    <property type="match status" value="1"/>
</dbReference>
<keyword evidence="12" id="KW-0812">Transmembrane</keyword>
<keyword evidence="5" id="KW-0540">Nuclease</keyword>
<evidence type="ECO:0000256" key="13">
    <source>
        <dbReference type="SAM" id="SignalP"/>
    </source>
</evidence>
<keyword evidence="4" id="KW-0698">rRNA processing</keyword>
<keyword evidence="12" id="KW-1133">Transmembrane helix</keyword>
<evidence type="ECO:0000256" key="7">
    <source>
        <dbReference type="ARBA" id="ARBA00022839"/>
    </source>
</evidence>
<feature type="transmembrane region" description="Helical" evidence="12">
    <location>
        <begin position="591"/>
        <end position="612"/>
    </location>
</feature>
<evidence type="ECO:0000256" key="4">
    <source>
        <dbReference type="ARBA" id="ARBA00022552"/>
    </source>
</evidence>
<gene>
    <name evidence="15" type="ORF">PAPYR_84</name>
</gene>
<dbReference type="InterPro" id="IPR013520">
    <property type="entry name" value="Ribonucl_H"/>
</dbReference>
<keyword evidence="8" id="KW-0539">Nucleus</keyword>
<name>A0ABQ8UWB7_9EUKA</name>
<evidence type="ECO:0000256" key="5">
    <source>
        <dbReference type="ARBA" id="ARBA00022722"/>
    </source>
</evidence>
<dbReference type="InterPro" id="IPR000225">
    <property type="entry name" value="Armadillo"/>
</dbReference>
<keyword evidence="6" id="KW-0378">Hydrolase</keyword>
<keyword evidence="16" id="KW-1185">Reference proteome</keyword>
<dbReference type="Gene3D" id="3.30.420.10">
    <property type="entry name" value="Ribonuclease H-like superfamily/Ribonuclease H"/>
    <property type="match status" value="1"/>
</dbReference>
<feature type="region of interest" description="Disordered" evidence="11">
    <location>
        <begin position="1226"/>
        <end position="1278"/>
    </location>
</feature>
<feature type="signal peptide" evidence="13">
    <location>
        <begin position="1"/>
        <end position="22"/>
    </location>
</feature>
<sequence length="1278" mass="135744">MRAPFWLTVALVLVGVFQNCCATPIDHLYSSVAAVSTNANRPAQFAKPGDVVTATFTATIPLDRSRLPNVTLAGHQVVASFTDDNTFTARWNMSIHDCEGPVNYTVWGMVSGDGSVSPTVSGILPIVFDKTPPAFVRARLVFPDPSCPVFVSVGEDLGLNVTLSEPIDPGRSLVYLIMNGRAPRTTVVTPTGVLATLGTMLCDVGPAITWSSILELCDLAGNCADRATPSGQSSIEGVGLPSALVSVTPPGCPTATGCVLHLRGTFFSAPTIFLDPPPPAALFAHLDDPAWVRCNVTRSTDAQVDCIVPPGLPVGPIDVMLWNRRGACAHDRRSCVGPRLPTGGAVGVRVINWDWSDTVDTTFQYLDDVAPYFVSAGAVSSNGRNRTRVAVGDTVTVSITLSEAIDPATSRLVLTVAGQPVPATITGPYVSGALAVTLSAPDGWVRFNLAGSACDALGNCDMQLDASGQTGVLFVRDLVAPYFKYHVTTSSNPSRRQAQPGDWVALNLTASEPLDPARPPAVTLAGHPALVQVAADVVGARVQLDGTESGELGFVVTGAICDLAGNCNGTAGFEGRTGIVFVAAPLSTTGIVLISTLVPLGLLVAVVLFLVLRQHRVRRARVHPWVRAPSAPRPDSPERTVGVAEEAASPRVVDSGTGSQQAIEVHVLAAEGRSLEPSISPRALPGCRVISSRGLVAITTKMDPTTRFKIIEQGQTARMVRLNDQFASFAIRPNPAPIQPDAVTVAFEDRAITKFVRLLKHPSLETRLATLPLLYNHISKHENIIKLIHNDGITFLVALLSDGDALARQRAAAVLARTAAIYAGRAALYAHPTAFPAFLTVTTDADADVRQTIHIALCNMCSGLQVGDAVKKGIVPVLVRSVAGDIDPIKVLALDTLYYCAERIEGALHQSLDEGAMPVLVNLLRSENSEVVEKAGSLLSAITTNPDGKNAAVTCGAIPRLVELLATPQLEMLMACSEALLNITTTLDGQTQAVQAGACGQLATLLAGFDSLNPILKVTVVKSIANLAINPQGRAELQACVSGLTPLAQDKSFAQLAETEPTNLISLDCEMVGCGSDDRSVLARVSMVNYHGNKIYDSFVRVPERITDFRTHVSGITPTSLRDAPDFAVVQGDVARLLNGRVLVGHTLRHDLKALMLDHPRSQIRDCATFPSFRENGRTLGLKVLAERHLHLQIQDGEHDSIQDAQAAMALYRQFRRQWEAFVRRGHRPSRSLPESGAATATATEPGQAKAPRKKKKAPKPLLDGTASSSIQEFFTTG</sequence>
<dbReference type="EMBL" id="JAPMOS010000001">
    <property type="protein sequence ID" value="KAJ4462877.1"/>
    <property type="molecule type" value="Genomic_DNA"/>
</dbReference>
<feature type="chain" id="PRO_5046423702" description="RNA exonuclease 4" evidence="13">
    <location>
        <begin position="23"/>
        <end position="1278"/>
    </location>
</feature>
<dbReference type="InterPro" id="IPR012337">
    <property type="entry name" value="RNaseH-like_sf"/>
</dbReference>
<comment type="subcellular location">
    <subcellularLocation>
        <location evidence="1">Nucleus</location>
    </subcellularLocation>
</comment>
<dbReference type="InterPro" id="IPR047021">
    <property type="entry name" value="REXO1/3/4-like"/>
</dbReference>
<evidence type="ECO:0000256" key="6">
    <source>
        <dbReference type="ARBA" id="ARBA00022801"/>
    </source>
</evidence>
<dbReference type="Gene3D" id="1.25.10.10">
    <property type="entry name" value="Leucine-rich Repeat Variant"/>
    <property type="match status" value="2"/>
</dbReference>
<feature type="repeat" description="ARM" evidence="10">
    <location>
        <begin position="915"/>
        <end position="957"/>
    </location>
</feature>
<evidence type="ECO:0000313" key="16">
    <source>
        <dbReference type="Proteomes" id="UP001141327"/>
    </source>
</evidence>
<dbReference type="InterPro" id="IPR036397">
    <property type="entry name" value="RNaseH_sf"/>
</dbReference>
<feature type="region of interest" description="Disordered" evidence="11">
    <location>
        <begin position="629"/>
        <end position="651"/>
    </location>
</feature>
<keyword evidence="13" id="KW-0732">Signal</keyword>
<feature type="compositionally biased region" description="Polar residues" evidence="11">
    <location>
        <begin position="1266"/>
        <end position="1278"/>
    </location>
</feature>
<dbReference type="Proteomes" id="UP001141327">
    <property type="component" value="Unassembled WGS sequence"/>
</dbReference>
<dbReference type="PANTHER" id="PTHR12801">
    <property type="entry name" value="RNA EXONUCLEASE REXO1 / RECO3 FAMILY MEMBER-RELATED"/>
    <property type="match status" value="1"/>
</dbReference>
<dbReference type="Pfam" id="PF00514">
    <property type="entry name" value="Arm"/>
    <property type="match status" value="1"/>
</dbReference>
<feature type="domain" description="Exonuclease" evidence="14">
    <location>
        <begin position="1063"/>
        <end position="1221"/>
    </location>
</feature>
<dbReference type="Pfam" id="PF00929">
    <property type="entry name" value="RNase_T"/>
    <property type="match status" value="1"/>
</dbReference>
<keyword evidence="7" id="KW-0269">Exonuclease</keyword>
<comment type="similarity">
    <text evidence="2">Belongs to the REXO4 family.</text>
</comment>
<evidence type="ECO:0000256" key="11">
    <source>
        <dbReference type="SAM" id="MobiDB-lite"/>
    </source>
</evidence>
<dbReference type="SUPFAM" id="SSF53098">
    <property type="entry name" value="Ribonuclease H-like"/>
    <property type="match status" value="1"/>
</dbReference>
<dbReference type="SMART" id="SM00479">
    <property type="entry name" value="EXOIII"/>
    <property type="match status" value="1"/>
</dbReference>
<evidence type="ECO:0000256" key="10">
    <source>
        <dbReference type="PROSITE-ProRule" id="PRU00259"/>
    </source>
</evidence>
<dbReference type="PANTHER" id="PTHR12801:SF45">
    <property type="entry name" value="RNA EXONUCLEASE 4"/>
    <property type="match status" value="1"/>
</dbReference>
<protein>
    <recommendedName>
        <fullName evidence="3">RNA exonuclease 4</fullName>
    </recommendedName>
</protein>
<dbReference type="SMART" id="SM00185">
    <property type="entry name" value="ARM"/>
    <property type="match status" value="5"/>
</dbReference>
<keyword evidence="12" id="KW-0472">Membrane</keyword>
<dbReference type="PROSITE" id="PS50176">
    <property type="entry name" value="ARM_REPEAT"/>
    <property type="match status" value="2"/>
</dbReference>
<evidence type="ECO:0000256" key="9">
    <source>
        <dbReference type="ARBA" id="ARBA00025599"/>
    </source>
</evidence>
<feature type="repeat" description="ARM" evidence="10">
    <location>
        <begin position="956"/>
        <end position="998"/>
    </location>
</feature>
<dbReference type="InterPro" id="IPR011989">
    <property type="entry name" value="ARM-like"/>
</dbReference>
<dbReference type="InterPro" id="IPR037431">
    <property type="entry name" value="REX4_DEDDh_dom"/>
</dbReference>
<comment type="function">
    <text evidence="9">Exoribonuclease involved in ribosome biosynthesis. Involved in the processing of ITS1, the internal transcribed spacer localized between the 18S and 5.8S rRNAs.</text>
</comment>
<proteinExistence type="inferred from homology"/>
<organism evidence="15 16">
    <name type="scientific">Paratrimastix pyriformis</name>
    <dbReference type="NCBI Taxonomy" id="342808"/>
    <lineage>
        <taxon>Eukaryota</taxon>
        <taxon>Metamonada</taxon>
        <taxon>Preaxostyla</taxon>
        <taxon>Paratrimastigidae</taxon>
        <taxon>Paratrimastix</taxon>
    </lineage>
</organism>
<evidence type="ECO:0000256" key="12">
    <source>
        <dbReference type="SAM" id="Phobius"/>
    </source>
</evidence>
<comment type="caution">
    <text evidence="15">The sequence shown here is derived from an EMBL/GenBank/DDBJ whole genome shotgun (WGS) entry which is preliminary data.</text>
</comment>